<keyword evidence="1" id="KW-0732">Signal</keyword>
<dbReference type="RefSeq" id="WP_184482746.1">
    <property type="nucleotide sequence ID" value="NZ_JACHIV010000001.1"/>
</dbReference>
<name>A0A840NPB9_9PSEU</name>
<evidence type="ECO:0000256" key="1">
    <source>
        <dbReference type="SAM" id="SignalP"/>
    </source>
</evidence>
<accession>A0A840NPB9</accession>
<dbReference type="AlphaFoldDB" id="A0A840NPB9"/>
<evidence type="ECO:0000259" key="2">
    <source>
        <dbReference type="Pfam" id="PF14016"/>
    </source>
</evidence>
<protein>
    <recommendedName>
        <fullName evidence="2">DUF4232 domain-containing protein</fullName>
    </recommendedName>
</protein>
<gene>
    <name evidence="3" type="ORF">BJ969_004991</name>
</gene>
<sequence>MSLTKTRKLGATAALFSGALLLVGCGQATGSVPEGVSNAAVQQGGSAEDISASPCSAEDYKVDLIPQPDRAGVFLMAVTNNSDETCPVSGWASLTPENMAGEPIDVASENVEIPGGPTEISLEPGRTAFAGVHMELGDKNEIPTATGFKAGFQDTSGEVNVNIDSGDQEYLEFPIESMQIGTLQPSAQGVTF</sequence>
<feature type="signal peptide" evidence="1">
    <location>
        <begin position="1"/>
        <end position="28"/>
    </location>
</feature>
<reference evidence="3 4" key="1">
    <citation type="submission" date="2020-08" db="EMBL/GenBank/DDBJ databases">
        <title>Sequencing the genomes of 1000 actinobacteria strains.</title>
        <authorList>
            <person name="Klenk H.-P."/>
        </authorList>
    </citation>
    <scope>NUCLEOTIDE SEQUENCE [LARGE SCALE GENOMIC DNA]</scope>
    <source>
        <strain evidence="3 4">DSM 45582</strain>
    </source>
</reference>
<feature type="chain" id="PRO_5032402333" description="DUF4232 domain-containing protein" evidence="1">
    <location>
        <begin position="29"/>
        <end position="192"/>
    </location>
</feature>
<dbReference type="Proteomes" id="UP000580474">
    <property type="component" value="Unassembled WGS sequence"/>
</dbReference>
<dbReference type="Pfam" id="PF14016">
    <property type="entry name" value="DUF4232"/>
    <property type="match status" value="1"/>
</dbReference>
<evidence type="ECO:0000313" key="4">
    <source>
        <dbReference type="Proteomes" id="UP000580474"/>
    </source>
</evidence>
<dbReference type="InterPro" id="IPR025326">
    <property type="entry name" value="DUF4232"/>
</dbReference>
<comment type="caution">
    <text evidence="3">The sequence shown here is derived from an EMBL/GenBank/DDBJ whole genome shotgun (WGS) entry which is preliminary data.</text>
</comment>
<organism evidence="3 4">
    <name type="scientific">Saccharopolyspora gloriosae</name>
    <dbReference type="NCBI Taxonomy" id="455344"/>
    <lineage>
        <taxon>Bacteria</taxon>
        <taxon>Bacillati</taxon>
        <taxon>Actinomycetota</taxon>
        <taxon>Actinomycetes</taxon>
        <taxon>Pseudonocardiales</taxon>
        <taxon>Pseudonocardiaceae</taxon>
        <taxon>Saccharopolyspora</taxon>
    </lineage>
</organism>
<dbReference type="PROSITE" id="PS51257">
    <property type="entry name" value="PROKAR_LIPOPROTEIN"/>
    <property type="match status" value="1"/>
</dbReference>
<keyword evidence="4" id="KW-1185">Reference proteome</keyword>
<feature type="domain" description="DUF4232" evidence="2">
    <location>
        <begin position="55"/>
        <end position="141"/>
    </location>
</feature>
<proteinExistence type="predicted"/>
<evidence type="ECO:0000313" key="3">
    <source>
        <dbReference type="EMBL" id="MBB5071903.1"/>
    </source>
</evidence>
<dbReference type="EMBL" id="JACHIV010000001">
    <property type="protein sequence ID" value="MBB5071903.1"/>
    <property type="molecule type" value="Genomic_DNA"/>
</dbReference>